<dbReference type="EMBL" id="MN739939">
    <property type="protein sequence ID" value="QHT78821.1"/>
    <property type="molecule type" value="Genomic_DNA"/>
</dbReference>
<sequence length="179" mass="20585">MSFRTGDYTYFNGDVRYISQTTLDFVINIGKFCSIAHNVRFFVDLNHDYKRFSTYPFLERFGWSECEKINYSNGIPSVGNDVWIAGDVVINSGVNIGDGAVIAGQSVVTKDVEPYTIVGGNPAKVIKKRFSDDIISQLLKYKWWDLPIDVIKTRLIPHYKDIDKFVEELKNIREEEKIN</sequence>
<dbReference type="PROSITE" id="PS00101">
    <property type="entry name" value="HEXAPEP_TRANSFERASES"/>
    <property type="match status" value="1"/>
</dbReference>
<protein>
    <recommendedName>
        <fullName evidence="3">Acetyltransferase</fullName>
    </recommendedName>
</protein>
<dbReference type="InterPro" id="IPR050179">
    <property type="entry name" value="Trans_hexapeptide_repeat"/>
</dbReference>
<proteinExistence type="predicted"/>
<keyword evidence="1" id="KW-0808">Transferase</keyword>
<dbReference type="Pfam" id="PF00132">
    <property type="entry name" value="Hexapep"/>
    <property type="match status" value="1"/>
</dbReference>
<dbReference type="CDD" id="cd03349">
    <property type="entry name" value="LbH_XAT"/>
    <property type="match status" value="1"/>
</dbReference>
<reference evidence="2" key="1">
    <citation type="journal article" date="2020" name="Nature">
        <title>Giant virus diversity and host interactions through global metagenomics.</title>
        <authorList>
            <person name="Schulz F."/>
            <person name="Roux S."/>
            <person name="Paez-Espino D."/>
            <person name="Jungbluth S."/>
            <person name="Walsh D.A."/>
            <person name="Denef V.J."/>
            <person name="McMahon K.D."/>
            <person name="Konstantinidis K.T."/>
            <person name="Eloe-Fadrosh E.A."/>
            <person name="Kyrpides N.C."/>
            <person name="Woyke T."/>
        </authorList>
    </citation>
    <scope>NUCLEOTIDE SEQUENCE</scope>
    <source>
        <strain evidence="2">GVMAG-M-3300023179-92</strain>
    </source>
</reference>
<dbReference type="SUPFAM" id="SSF51161">
    <property type="entry name" value="Trimeric LpxA-like enzymes"/>
    <property type="match status" value="1"/>
</dbReference>
<accession>A0A6C0HDW7</accession>
<name>A0A6C0HDW7_9ZZZZ</name>
<organism evidence="2">
    <name type="scientific">viral metagenome</name>
    <dbReference type="NCBI Taxonomy" id="1070528"/>
    <lineage>
        <taxon>unclassified sequences</taxon>
        <taxon>metagenomes</taxon>
        <taxon>organismal metagenomes</taxon>
    </lineage>
</organism>
<dbReference type="AlphaFoldDB" id="A0A6C0HDW7"/>
<evidence type="ECO:0008006" key="3">
    <source>
        <dbReference type="Google" id="ProtNLM"/>
    </source>
</evidence>
<dbReference type="PANTHER" id="PTHR43300:SF11">
    <property type="entry name" value="ACETYLTRANSFERASE RV3034C-RELATED"/>
    <property type="match status" value="1"/>
</dbReference>
<dbReference type="GO" id="GO:0016740">
    <property type="term" value="F:transferase activity"/>
    <property type="evidence" value="ECO:0007669"/>
    <property type="project" value="UniProtKB-KW"/>
</dbReference>
<dbReference type="PANTHER" id="PTHR43300">
    <property type="entry name" value="ACETYLTRANSFERASE"/>
    <property type="match status" value="1"/>
</dbReference>
<evidence type="ECO:0000313" key="2">
    <source>
        <dbReference type="EMBL" id="QHT78821.1"/>
    </source>
</evidence>
<dbReference type="InterPro" id="IPR011004">
    <property type="entry name" value="Trimer_LpxA-like_sf"/>
</dbReference>
<dbReference type="Gene3D" id="2.160.10.10">
    <property type="entry name" value="Hexapeptide repeat proteins"/>
    <property type="match status" value="1"/>
</dbReference>
<evidence type="ECO:0000256" key="1">
    <source>
        <dbReference type="ARBA" id="ARBA00022679"/>
    </source>
</evidence>
<dbReference type="InterPro" id="IPR001451">
    <property type="entry name" value="Hexapep"/>
</dbReference>
<dbReference type="InterPro" id="IPR018357">
    <property type="entry name" value="Hexapep_transf_CS"/>
</dbReference>